<dbReference type="EMBL" id="BARU01035391">
    <property type="protein sequence ID" value="GAH80116.1"/>
    <property type="molecule type" value="Genomic_DNA"/>
</dbReference>
<comment type="caution">
    <text evidence="1">The sequence shown here is derived from an EMBL/GenBank/DDBJ whole genome shotgun (WGS) entry which is preliminary data.</text>
</comment>
<sequence length="82" mass="8926">MNKRIVIGCDGNFCGSISDGYLREGFGVDLVAPGWSVIKLHQPGPKSFGADGLEMHHAGTYHFCPECLPEIFKEEPEDAESS</sequence>
<gene>
    <name evidence="1" type="ORF">S03H2_55416</name>
</gene>
<accession>X1ICI4</accession>
<reference evidence="1" key="1">
    <citation type="journal article" date="2014" name="Front. Microbiol.">
        <title>High frequency of phylogenetically diverse reductive dehalogenase-homologous genes in deep subseafloor sedimentary metagenomes.</title>
        <authorList>
            <person name="Kawai M."/>
            <person name="Futagami T."/>
            <person name="Toyoda A."/>
            <person name="Takaki Y."/>
            <person name="Nishi S."/>
            <person name="Hori S."/>
            <person name="Arai W."/>
            <person name="Tsubouchi T."/>
            <person name="Morono Y."/>
            <person name="Uchiyama I."/>
            <person name="Ito T."/>
            <person name="Fujiyama A."/>
            <person name="Inagaki F."/>
            <person name="Takami H."/>
        </authorList>
    </citation>
    <scope>NUCLEOTIDE SEQUENCE</scope>
    <source>
        <strain evidence="1">Expedition CK06-06</strain>
    </source>
</reference>
<protein>
    <submittedName>
        <fullName evidence="1">Uncharacterized protein</fullName>
    </submittedName>
</protein>
<dbReference type="AlphaFoldDB" id="X1ICI4"/>
<organism evidence="1">
    <name type="scientific">marine sediment metagenome</name>
    <dbReference type="NCBI Taxonomy" id="412755"/>
    <lineage>
        <taxon>unclassified sequences</taxon>
        <taxon>metagenomes</taxon>
        <taxon>ecological metagenomes</taxon>
    </lineage>
</organism>
<name>X1ICI4_9ZZZZ</name>
<proteinExistence type="predicted"/>
<evidence type="ECO:0000313" key="1">
    <source>
        <dbReference type="EMBL" id="GAH80116.1"/>
    </source>
</evidence>